<dbReference type="InterPro" id="IPR007241">
    <property type="entry name" value="Autophagy-rel_prot_9"/>
</dbReference>
<dbReference type="OrthoDB" id="2020634at2759"/>
<feature type="region of interest" description="Disordered" evidence="19">
    <location>
        <begin position="848"/>
        <end position="869"/>
    </location>
</feature>
<feature type="compositionally biased region" description="Low complexity" evidence="19">
    <location>
        <begin position="75"/>
        <end position="93"/>
    </location>
</feature>
<comment type="caution">
    <text evidence="20">The sequence shown here is derived from an EMBL/GenBank/DDBJ whole genome shotgun (WGS) entry which is preliminary data.</text>
</comment>
<evidence type="ECO:0000256" key="10">
    <source>
        <dbReference type="ARBA" id="ARBA00023006"/>
    </source>
</evidence>
<dbReference type="GO" id="GO:0034727">
    <property type="term" value="P:piecemeal microautophagy of the nucleus"/>
    <property type="evidence" value="ECO:0007669"/>
    <property type="project" value="TreeGrafter"/>
</dbReference>
<dbReference type="GO" id="GO:0034497">
    <property type="term" value="P:protein localization to phagophore assembly site"/>
    <property type="evidence" value="ECO:0007669"/>
    <property type="project" value="TreeGrafter"/>
</dbReference>
<dbReference type="AlphaFoldDB" id="A0A507FGE7"/>
<gene>
    <name evidence="20" type="ORF">CcCBS67573_g03436</name>
</gene>
<keyword evidence="12 18" id="KW-0445">Lipid transport</keyword>
<evidence type="ECO:0000256" key="19">
    <source>
        <dbReference type="SAM" id="MobiDB-lite"/>
    </source>
</evidence>
<evidence type="ECO:0000256" key="11">
    <source>
        <dbReference type="ARBA" id="ARBA00023034"/>
    </source>
</evidence>
<keyword evidence="8 18" id="KW-0812">Transmembrane</keyword>
<comment type="catalytic activity">
    <reaction evidence="14">
        <text>a 1,2-diacyl-sn-glycero-3-phospho-L-serine(in) = a 1,2-diacyl-sn-glycero-3-phospho-L-serine(out)</text>
        <dbReference type="Rhea" id="RHEA:38663"/>
        <dbReference type="ChEBI" id="CHEBI:57262"/>
    </reaction>
</comment>
<dbReference type="GO" id="GO:0000422">
    <property type="term" value="P:autophagy of mitochondrion"/>
    <property type="evidence" value="ECO:0007669"/>
    <property type="project" value="TreeGrafter"/>
</dbReference>
<feature type="transmembrane region" description="Helical" evidence="18">
    <location>
        <begin position="509"/>
        <end position="531"/>
    </location>
</feature>
<evidence type="ECO:0000256" key="8">
    <source>
        <dbReference type="ARBA" id="ARBA00022692"/>
    </source>
</evidence>
<dbReference type="PANTHER" id="PTHR13038:SF10">
    <property type="entry name" value="AUTOPHAGY-RELATED PROTEIN 9"/>
    <property type="match status" value="1"/>
</dbReference>
<feature type="transmembrane region" description="Helical" evidence="18">
    <location>
        <begin position="698"/>
        <end position="716"/>
    </location>
</feature>
<name>A0A507FGE7_9FUNG</name>
<feature type="transmembrane region" description="Helical" evidence="18">
    <location>
        <begin position="298"/>
        <end position="318"/>
    </location>
</feature>
<organism evidence="20 21">
    <name type="scientific">Chytriomyces confervae</name>
    <dbReference type="NCBI Taxonomy" id="246404"/>
    <lineage>
        <taxon>Eukaryota</taxon>
        <taxon>Fungi</taxon>
        <taxon>Fungi incertae sedis</taxon>
        <taxon>Chytridiomycota</taxon>
        <taxon>Chytridiomycota incertae sedis</taxon>
        <taxon>Chytridiomycetes</taxon>
        <taxon>Chytridiales</taxon>
        <taxon>Chytriomycetaceae</taxon>
        <taxon>Chytriomyces</taxon>
    </lineage>
</organism>
<comment type="subcellular location">
    <subcellularLocation>
        <location evidence="1">Cytoplasmic vesicle membrane</location>
        <topology evidence="1">Multi-pass membrane protein</topology>
    </subcellularLocation>
    <subcellularLocation>
        <location evidence="2">Endoplasmic reticulum membrane</location>
        <topology evidence="2">Multi-pass membrane protein</topology>
    </subcellularLocation>
    <subcellularLocation>
        <location evidence="4">Golgi apparatus membrane</location>
        <topology evidence="4">Multi-pass membrane protein</topology>
    </subcellularLocation>
    <subcellularLocation>
        <location evidence="3 18">Preautophagosomal structure membrane</location>
        <topology evidence="3 18">Multi-pass membrane protein</topology>
    </subcellularLocation>
</comment>
<keyword evidence="21" id="KW-1185">Reference proteome</keyword>
<comment type="catalytic activity">
    <reaction evidence="17">
        <text>a 1,2-diacyl-sn-glycero-3-phosphocholine(in) = a 1,2-diacyl-sn-glycero-3-phosphocholine(out)</text>
        <dbReference type="Rhea" id="RHEA:38571"/>
        <dbReference type="ChEBI" id="CHEBI:57643"/>
    </reaction>
</comment>
<evidence type="ECO:0000256" key="1">
    <source>
        <dbReference type="ARBA" id="ARBA00004439"/>
    </source>
</evidence>
<dbReference type="GO" id="GO:0005789">
    <property type="term" value="C:endoplasmic reticulum membrane"/>
    <property type="evidence" value="ECO:0007669"/>
    <property type="project" value="UniProtKB-SubCell"/>
</dbReference>
<keyword evidence="10 18" id="KW-0072">Autophagy</keyword>
<evidence type="ECO:0000256" key="9">
    <source>
        <dbReference type="ARBA" id="ARBA00022989"/>
    </source>
</evidence>
<dbReference type="GO" id="GO:0006869">
    <property type="term" value="P:lipid transport"/>
    <property type="evidence" value="ECO:0007669"/>
    <property type="project" value="UniProtKB-KW"/>
</dbReference>
<evidence type="ECO:0000256" key="3">
    <source>
        <dbReference type="ARBA" id="ARBA00004511"/>
    </source>
</evidence>
<evidence type="ECO:0000256" key="15">
    <source>
        <dbReference type="ARBA" id="ARBA00024615"/>
    </source>
</evidence>
<dbReference type="Pfam" id="PF04109">
    <property type="entry name" value="ATG9"/>
    <property type="match status" value="1"/>
</dbReference>
<dbReference type="GO" id="GO:0000139">
    <property type="term" value="C:Golgi membrane"/>
    <property type="evidence" value="ECO:0007669"/>
    <property type="project" value="UniProtKB-SubCell"/>
</dbReference>
<sequence length="940" mass="106555">MNDSDISDADPPFGLHMYAKRDDTSMRDDTDTAPTWPLQQQQQQAHVPLSLAQPNQQRVFDGFDAFEGRHRMGNSHPSNVSGSAASSNTGSAHRNSDPGRPTHQSRVEEDSDDDADAPLNLLVQATETAPLIQDPSHGTDSQQQILPIELRAFENSARRGYSSLKSALTRNSLLRPLSPTRQFNSPTNTAFQNINDSPRHAQNISPRRFQHFEQFQHDQQQQAMSDDEGEMAQRNSRSGEGGELDEDEILDSRTRAFRIWANVDNVDDFLGRIYSHFLEKGFYAAILSRITNLTQVPLSQFLILGFMISFSTFIFSCIDHSQIHKHKQLSEVIIPECLNTIPGTQAFFLILFVIWWTWQLFHLMFDIPKLYEIKLVYQHLLDIKESDMDTVEWQEIVQKLSQVRQIPDVNPRNIPGLDTLDAHTIVNRIMRKDNYLVAMFNKDVLNLRIPRLWASANRGPMVVTKIMEWNLYFCVLLYAFDEKGGLRKRFLKNSYRRRLVVGLQKRFELMAILNLLFAPFLLVIMILYFVFKYTEEYQKSPTALGARQFTHHARWKLREFNELPHTFQTRLNRAYPKANKYLEQFPKQKQILVARMVSFVCGAIVAALAMLAIVDHELTDFEITPGRSALFYITVFGGVLAAARGMIPEDTKIFEPERLLKEVIDETHNLPNEWRGRLHTEEVKNKFSLDFTLQITQFLMEIASVLLCPFILYYSLPATAESVVDFFRDFTADMEGVGFVCSFAAFDLRGYGNPQYGVPNTVTGLDQSTHPSANTPQEHQFSKEGKMEQSFLYFKANYPQWDVGADGSQYLQALSRSQRFGNAFPGGGTVPLKGESMIVFDPSSVRGRRNVKFGGQPNPPNNGVRPLTESRLGMSGMAESGTEDEPVGLSASSYLQESLGATKPKTLKKSSCTGFEPALPKGNALAGRRVNHSANRTLSV</sequence>
<dbReference type="GO" id="GO:0030659">
    <property type="term" value="C:cytoplasmic vesicle membrane"/>
    <property type="evidence" value="ECO:0007669"/>
    <property type="project" value="UniProtKB-SubCell"/>
</dbReference>
<evidence type="ECO:0000313" key="20">
    <source>
        <dbReference type="EMBL" id="TPX75314.1"/>
    </source>
</evidence>
<evidence type="ECO:0000256" key="18">
    <source>
        <dbReference type="RuleBase" id="RU364027"/>
    </source>
</evidence>
<reference evidence="20 21" key="1">
    <citation type="journal article" date="2019" name="Sci. Rep.">
        <title>Comparative genomics of chytrid fungi reveal insights into the obligate biotrophic and pathogenic lifestyle of Synchytrium endobioticum.</title>
        <authorList>
            <person name="van de Vossenberg B.T.L.H."/>
            <person name="Warris S."/>
            <person name="Nguyen H.D.T."/>
            <person name="van Gent-Pelzer M.P.E."/>
            <person name="Joly D.L."/>
            <person name="van de Geest H.C."/>
            <person name="Bonants P.J.M."/>
            <person name="Smith D.S."/>
            <person name="Levesque C.A."/>
            <person name="van der Lee T.A.J."/>
        </authorList>
    </citation>
    <scope>NUCLEOTIDE SEQUENCE [LARGE SCALE GENOMIC DNA]</scope>
    <source>
        <strain evidence="20 21">CBS 675.73</strain>
    </source>
</reference>
<comment type="similarity">
    <text evidence="5 18">Belongs to the ATG9 family.</text>
</comment>
<feature type="region of interest" description="Disordered" evidence="19">
    <location>
        <begin position="1"/>
        <end position="114"/>
    </location>
</feature>
<evidence type="ECO:0000256" key="6">
    <source>
        <dbReference type="ARBA" id="ARBA00018074"/>
    </source>
</evidence>
<evidence type="ECO:0000256" key="14">
    <source>
        <dbReference type="ARBA" id="ARBA00024479"/>
    </source>
</evidence>
<comment type="function">
    <text evidence="18">Phospholipid scramblase involved in autophagy. Cycles between the preautophagosomal structure/phagophore assembly site (PAS) and the cytoplasmic vesicle pool and supplies membrane for the growing autophagosome. Lipid scramblase activity plays a key role in preautophagosomal structure/phagophore assembly by distributing the phospholipids that arrive through ATG2 from the cytoplasmic to the luminal leaflet of the bilayer, thereby driving autophagosomal membrane expansion.</text>
</comment>
<evidence type="ECO:0000256" key="2">
    <source>
        <dbReference type="ARBA" id="ARBA00004477"/>
    </source>
</evidence>
<dbReference type="PANTHER" id="PTHR13038">
    <property type="entry name" value="APG9 AUTOPHAGY 9"/>
    <property type="match status" value="1"/>
</dbReference>
<dbReference type="Proteomes" id="UP000320333">
    <property type="component" value="Unassembled WGS sequence"/>
</dbReference>
<evidence type="ECO:0000313" key="21">
    <source>
        <dbReference type="Proteomes" id="UP000320333"/>
    </source>
</evidence>
<feature type="region of interest" description="Disordered" evidence="19">
    <location>
        <begin position="177"/>
        <end position="201"/>
    </location>
</feature>
<evidence type="ECO:0000256" key="13">
    <source>
        <dbReference type="ARBA" id="ARBA00023136"/>
    </source>
</evidence>
<dbReference type="GO" id="GO:0061709">
    <property type="term" value="P:reticulophagy"/>
    <property type="evidence" value="ECO:0007669"/>
    <property type="project" value="TreeGrafter"/>
</dbReference>
<dbReference type="GO" id="GO:0034045">
    <property type="term" value="C:phagophore assembly site membrane"/>
    <property type="evidence" value="ECO:0007669"/>
    <property type="project" value="UniProtKB-SubCell"/>
</dbReference>
<feature type="transmembrane region" description="Helical" evidence="18">
    <location>
        <begin position="338"/>
        <end position="358"/>
    </location>
</feature>
<evidence type="ECO:0000256" key="16">
    <source>
        <dbReference type="ARBA" id="ARBA00024621"/>
    </source>
</evidence>
<evidence type="ECO:0000256" key="17">
    <source>
        <dbReference type="ARBA" id="ARBA00024631"/>
    </source>
</evidence>
<feature type="transmembrane region" description="Helical" evidence="18">
    <location>
        <begin position="629"/>
        <end position="647"/>
    </location>
</feature>
<feature type="transmembrane region" description="Helical" evidence="18">
    <location>
        <begin position="592"/>
        <end position="614"/>
    </location>
</feature>
<feature type="compositionally biased region" description="Polar residues" evidence="19">
    <location>
        <begin position="179"/>
        <end position="201"/>
    </location>
</feature>
<protein>
    <recommendedName>
        <fullName evidence="6 18">Autophagy-related protein 9</fullName>
    </recommendedName>
</protein>
<dbReference type="EMBL" id="QEAP01000086">
    <property type="protein sequence ID" value="TPX75314.1"/>
    <property type="molecule type" value="Genomic_DNA"/>
</dbReference>
<feature type="region of interest" description="Disordered" evidence="19">
    <location>
        <begin position="215"/>
        <end position="245"/>
    </location>
</feature>
<dbReference type="GO" id="GO:0005776">
    <property type="term" value="C:autophagosome"/>
    <property type="evidence" value="ECO:0007669"/>
    <property type="project" value="TreeGrafter"/>
</dbReference>
<dbReference type="STRING" id="246404.A0A507FGE7"/>
<proteinExistence type="inferred from homology"/>
<keyword evidence="11" id="KW-0333">Golgi apparatus</keyword>
<accession>A0A507FGE7</accession>
<evidence type="ECO:0000256" key="4">
    <source>
        <dbReference type="ARBA" id="ARBA00004653"/>
    </source>
</evidence>
<comment type="catalytic activity">
    <reaction evidence="15">
        <text>a 1,2-diacyl-sn-glycero-3-phosphoethanolamine(in) = a 1,2-diacyl-sn-glycero-3-phosphoethanolamine(out)</text>
        <dbReference type="Rhea" id="RHEA:38895"/>
        <dbReference type="ChEBI" id="CHEBI:64612"/>
    </reaction>
</comment>
<keyword evidence="13 18" id="KW-0472">Membrane</keyword>
<evidence type="ECO:0000256" key="5">
    <source>
        <dbReference type="ARBA" id="ARBA00006185"/>
    </source>
</evidence>
<evidence type="ECO:0000256" key="12">
    <source>
        <dbReference type="ARBA" id="ARBA00023055"/>
    </source>
</evidence>
<comment type="catalytic activity">
    <reaction evidence="16">
        <text>a 1,2-diacyl-sn-glycero-3-phospho-(1D-myo-inositol-3-phosphate)(in) = a 1,2-diacyl-sn-glycero-3-phospho-(1D-myo-inositol-3-phosphate)(out)</text>
        <dbReference type="Rhea" id="RHEA:67920"/>
        <dbReference type="ChEBI" id="CHEBI:58088"/>
    </reaction>
</comment>
<feature type="compositionally biased region" description="Basic and acidic residues" evidence="19">
    <location>
        <begin position="19"/>
        <end position="30"/>
    </location>
</feature>
<keyword evidence="9 18" id="KW-1133">Transmembrane helix</keyword>
<evidence type="ECO:0000256" key="7">
    <source>
        <dbReference type="ARBA" id="ARBA00022448"/>
    </source>
</evidence>
<keyword evidence="7 18" id="KW-0813">Transport</keyword>